<feature type="compositionally biased region" description="Basic and acidic residues" evidence="1">
    <location>
        <begin position="257"/>
        <end position="280"/>
    </location>
</feature>
<gene>
    <name evidence="3" type="ORF">DB32_002657</name>
</gene>
<dbReference type="AlphaFoldDB" id="A0A0F6W2E2"/>
<evidence type="ECO:0000256" key="2">
    <source>
        <dbReference type="SAM" id="Phobius"/>
    </source>
</evidence>
<evidence type="ECO:0000313" key="3">
    <source>
        <dbReference type="EMBL" id="AKF05508.1"/>
    </source>
</evidence>
<sequence length="289" mass="30894">MSEPAVYRILEGAPGDALVRRRIVAWRRLEPGDVRSQGSVDVPESPFLEAKVFEIALPAPVHAEMKRLAEAKSSALALSKIPLVDYEPAGVLISAAGGMAIGVWLEYLRPASWFLATAAVCFVVGVIIAVIAKRRRAVAEAAAEARWASAPERKEHDALAREIAQAWLQFGQLLKRDTGFHVEIRVAEGSNDPLRLASIDPRPMEGAKGFDPEDWLPTEGGGVRYEALHAGGEIATRAMPGTTEVGGDPAPITKSDVAPKGEVVAEHGEVADTIDERADDAPSSIDRSA</sequence>
<dbReference type="Proteomes" id="UP000034883">
    <property type="component" value="Chromosome"/>
</dbReference>
<evidence type="ECO:0000256" key="1">
    <source>
        <dbReference type="SAM" id="MobiDB-lite"/>
    </source>
</evidence>
<dbReference type="EMBL" id="CP011125">
    <property type="protein sequence ID" value="AKF05508.1"/>
    <property type="molecule type" value="Genomic_DNA"/>
</dbReference>
<feature type="transmembrane region" description="Helical" evidence="2">
    <location>
        <begin position="113"/>
        <end position="132"/>
    </location>
</feature>
<feature type="region of interest" description="Disordered" evidence="1">
    <location>
        <begin position="239"/>
        <end position="289"/>
    </location>
</feature>
<feature type="transmembrane region" description="Helical" evidence="2">
    <location>
        <begin position="89"/>
        <end position="107"/>
    </location>
</feature>
<organism evidence="3 4">
    <name type="scientific">Sandaracinus amylolyticus</name>
    <dbReference type="NCBI Taxonomy" id="927083"/>
    <lineage>
        <taxon>Bacteria</taxon>
        <taxon>Pseudomonadati</taxon>
        <taxon>Myxococcota</taxon>
        <taxon>Polyangia</taxon>
        <taxon>Polyangiales</taxon>
        <taxon>Sandaracinaceae</taxon>
        <taxon>Sandaracinus</taxon>
    </lineage>
</organism>
<dbReference type="KEGG" id="samy:DB32_002657"/>
<dbReference type="RefSeq" id="WP_053232741.1">
    <property type="nucleotide sequence ID" value="NZ_CP011125.1"/>
</dbReference>
<keyword evidence="2" id="KW-1133">Transmembrane helix</keyword>
<evidence type="ECO:0000313" key="4">
    <source>
        <dbReference type="Proteomes" id="UP000034883"/>
    </source>
</evidence>
<keyword evidence="2" id="KW-0472">Membrane</keyword>
<dbReference type="STRING" id="927083.DB32_002657"/>
<proteinExistence type="predicted"/>
<name>A0A0F6W2E2_9BACT</name>
<reference evidence="3 4" key="1">
    <citation type="submission" date="2015-03" db="EMBL/GenBank/DDBJ databases">
        <title>Genome assembly of Sandaracinus amylolyticus DSM 53668.</title>
        <authorList>
            <person name="Sharma G."/>
            <person name="Subramanian S."/>
        </authorList>
    </citation>
    <scope>NUCLEOTIDE SEQUENCE [LARGE SCALE GENOMIC DNA]</scope>
    <source>
        <strain evidence="3 4">DSM 53668</strain>
    </source>
</reference>
<protein>
    <submittedName>
        <fullName evidence="3">Uncharacterized protein</fullName>
    </submittedName>
</protein>
<keyword evidence="4" id="KW-1185">Reference proteome</keyword>
<accession>A0A0F6W2E2</accession>
<keyword evidence="2" id="KW-0812">Transmembrane</keyword>